<sequence length="106" mass="11162">MLVFGLSILQPVKEATPDEAARVVAAQAKDAPFVSVRNKFTTAVLVVTVFPPASWMLTVGWAAKGTPPVEVGEGWEVKPSLLAGPTRMVKLALVALVRPVDAAVNV</sequence>
<name>A0A2V3DV99_9MICC</name>
<gene>
    <name evidence="1" type="ORF">CVS29_01275</name>
</gene>
<dbReference type="AlphaFoldDB" id="A0A2V3DV99"/>
<keyword evidence="2" id="KW-1185">Reference proteome</keyword>
<dbReference type="Proteomes" id="UP000246303">
    <property type="component" value="Unassembled WGS sequence"/>
</dbReference>
<organism evidence="1 2">
    <name type="scientific">Arthrobacter psychrochitiniphilus</name>
    <dbReference type="NCBI Taxonomy" id="291045"/>
    <lineage>
        <taxon>Bacteria</taxon>
        <taxon>Bacillati</taxon>
        <taxon>Actinomycetota</taxon>
        <taxon>Actinomycetes</taxon>
        <taxon>Micrococcales</taxon>
        <taxon>Micrococcaceae</taxon>
        <taxon>Arthrobacter</taxon>
    </lineage>
</organism>
<evidence type="ECO:0000313" key="2">
    <source>
        <dbReference type="Proteomes" id="UP000246303"/>
    </source>
</evidence>
<dbReference type="EMBL" id="QHLZ01000001">
    <property type="protein sequence ID" value="PXA69229.1"/>
    <property type="molecule type" value="Genomic_DNA"/>
</dbReference>
<evidence type="ECO:0000313" key="1">
    <source>
        <dbReference type="EMBL" id="PXA69229.1"/>
    </source>
</evidence>
<proteinExistence type="predicted"/>
<protein>
    <submittedName>
        <fullName evidence="1">Uncharacterized protein</fullName>
    </submittedName>
</protein>
<reference evidence="1 2" key="1">
    <citation type="submission" date="2018-05" db="EMBL/GenBank/DDBJ databases">
        <title>Genetic diversity of glacier-inhabiting Cryobacterium bacteria in China and description of Cryobacterium mengkeensis sp. nov. and Arthrobacter glacialis sp. nov.</title>
        <authorList>
            <person name="Liu Q."/>
            <person name="Xin Y.-H."/>
        </authorList>
    </citation>
    <scope>NUCLEOTIDE SEQUENCE [LARGE SCALE GENOMIC DNA]</scope>
    <source>
        <strain evidence="1 2">GP3</strain>
    </source>
</reference>
<accession>A0A2V3DV99</accession>
<comment type="caution">
    <text evidence="1">The sequence shown here is derived from an EMBL/GenBank/DDBJ whole genome shotgun (WGS) entry which is preliminary data.</text>
</comment>